<dbReference type="InterPro" id="IPR050105">
    <property type="entry name" value="MoCo_biosynth_MoaA/MoaC"/>
</dbReference>
<evidence type="ECO:0000256" key="3">
    <source>
        <dbReference type="ARBA" id="ARBA00012575"/>
    </source>
</evidence>
<proteinExistence type="inferred from homology"/>
<dbReference type="NCBIfam" id="NF006870">
    <property type="entry name" value="PRK09364.1"/>
    <property type="match status" value="1"/>
</dbReference>
<dbReference type="Gene3D" id="3.30.70.640">
    <property type="entry name" value="Molybdopterin cofactor biosynthesis C (MoaC) domain"/>
    <property type="match status" value="1"/>
</dbReference>
<dbReference type="CDD" id="cd01420">
    <property type="entry name" value="MoaC_PE"/>
    <property type="match status" value="1"/>
</dbReference>
<protein>
    <recommendedName>
        <fullName evidence="3">cyclic pyranopterin monophosphate synthase</fullName>
        <ecNumber evidence="3">4.6.1.17</ecNumber>
    </recommendedName>
</protein>
<evidence type="ECO:0000256" key="4">
    <source>
        <dbReference type="ARBA" id="ARBA00023150"/>
    </source>
</evidence>
<comment type="catalytic activity">
    <reaction evidence="1">
        <text>(8S)-3',8-cyclo-7,8-dihydroguanosine 5'-triphosphate = cyclic pyranopterin phosphate + diphosphate</text>
        <dbReference type="Rhea" id="RHEA:49580"/>
        <dbReference type="ChEBI" id="CHEBI:33019"/>
        <dbReference type="ChEBI" id="CHEBI:59648"/>
        <dbReference type="ChEBI" id="CHEBI:131766"/>
        <dbReference type="EC" id="4.6.1.17"/>
    </reaction>
</comment>
<sequence length="162" mass="17339">MPDSKNEFTHLSVNDQPRMVDISEKSVTERKAVAVARVHLGAELAALLKDTGSTKKGPVLQTAVIGGIQGAKRTSELIPMCHPLPLSGVNVDIELKGEYAFIQATAKTTGRTGVEMEALTGASIAALTLYDMCKSVTKSMEIESVYLVEKTGGKSGNYRKKD</sequence>
<dbReference type="InterPro" id="IPR036522">
    <property type="entry name" value="MoaC_sf"/>
</dbReference>
<accession>A0A381RKT2</accession>
<dbReference type="AlphaFoldDB" id="A0A381RKT2"/>
<dbReference type="GO" id="GO:0006777">
    <property type="term" value="P:Mo-molybdopterin cofactor biosynthetic process"/>
    <property type="evidence" value="ECO:0007669"/>
    <property type="project" value="UniProtKB-KW"/>
</dbReference>
<dbReference type="PANTHER" id="PTHR22960">
    <property type="entry name" value="MOLYBDOPTERIN COFACTOR SYNTHESIS PROTEIN A"/>
    <property type="match status" value="1"/>
</dbReference>
<dbReference type="HAMAP" id="MF_01224_B">
    <property type="entry name" value="MoaC_B"/>
    <property type="match status" value="1"/>
</dbReference>
<dbReference type="NCBIfam" id="TIGR00581">
    <property type="entry name" value="moaC"/>
    <property type="match status" value="1"/>
</dbReference>
<dbReference type="EMBL" id="UINC01001902">
    <property type="protein sequence ID" value="SUZ90537.1"/>
    <property type="molecule type" value="Genomic_DNA"/>
</dbReference>
<dbReference type="InterPro" id="IPR023045">
    <property type="entry name" value="MoaC"/>
</dbReference>
<evidence type="ECO:0000259" key="6">
    <source>
        <dbReference type="Pfam" id="PF01967"/>
    </source>
</evidence>
<evidence type="ECO:0000256" key="5">
    <source>
        <dbReference type="ARBA" id="ARBA00023239"/>
    </source>
</evidence>
<evidence type="ECO:0000256" key="2">
    <source>
        <dbReference type="ARBA" id="ARBA00005046"/>
    </source>
</evidence>
<dbReference type="InterPro" id="IPR047594">
    <property type="entry name" value="MoaC_bact/euk"/>
</dbReference>
<dbReference type="EC" id="4.6.1.17" evidence="3"/>
<comment type="pathway">
    <text evidence="2">Cofactor biosynthesis; molybdopterin biosynthesis.</text>
</comment>
<feature type="domain" description="Molybdopterin cofactor biosynthesis C (MoaC)" evidence="6">
    <location>
        <begin position="19"/>
        <end position="153"/>
    </location>
</feature>
<keyword evidence="5" id="KW-0456">Lyase</keyword>
<dbReference type="GO" id="GO:0061799">
    <property type="term" value="F:cyclic pyranopterin monophosphate synthase activity"/>
    <property type="evidence" value="ECO:0007669"/>
    <property type="project" value="UniProtKB-EC"/>
</dbReference>
<dbReference type="UniPathway" id="UPA00344"/>
<evidence type="ECO:0000256" key="1">
    <source>
        <dbReference type="ARBA" id="ARBA00001637"/>
    </source>
</evidence>
<name>A0A381RKT2_9ZZZZ</name>
<gene>
    <name evidence="7" type="ORF">METZ01_LOCUS43391</name>
</gene>
<dbReference type="Pfam" id="PF01967">
    <property type="entry name" value="MoaC"/>
    <property type="match status" value="1"/>
</dbReference>
<evidence type="ECO:0000313" key="7">
    <source>
        <dbReference type="EMBL" id="SUZ90537.1"/>
    </source>
</evidence>
<reference evidence="7" key="1">
    <citation type="submission" date="2018-05" db="EMBL/GenBank/DDBJ databases">
        <authorList>
            <person name="Lanie J.A."/>
            <person name="Ng W.-L."/>
            <person name="Kazmierczak K.M."/>
            <person name="Andrzejewski T.M."/>
            <person name="Davidsen T.M."/>
            <person name="Wayne K.J."/>
            <person name="Tettelin H."/>
            <person name="Glass J.I."/>
            <person name="Rusch D."/>
            <person name="Podicherti R."/>
            <person name="Tsui H.-C.T."/>
            <person name="Winkler M.E."/>
        </authorList>
    </citation>
    <scope>NUCLEOTIDE SEQUENCE</scope>
</reference>
<organism evidence="7">
    <name type="scientific">marine metagenome</name>
    <dbReference type="NCBI Taxonomy" id="408172"/>
    <lineage>
        <taxon>unclassified sequences</taxon>
        <taxon>metagenomes</taxon>
        <taxon>ecological metagenomes</taxon>
    </lineage>
</organism>
<keyword evidence="4" id="KW-0501">Molybdenum cofactor biosynthesis</keyword>
<dbReference type="InterPro" id="IPR002820">
    <property type="entry name" value="Mopterin_CF_biosynth-C_dom"/>
</dbReference>
<dbReference type="SUPFAM" id="SSF55040">
    <property type="entry name" value="Molybdenum cofactor biosynthesis protein C, MoaC"/>
    <property type="match status" value="1"/>
</dbReference>